<name>A0ABP9RJH2_9ACTN</name>
<dbReference type="Gene3D" id="3.40.50.720">
    <property type="entry name" value="NAD(P)-binding Rossmann-like Domain"/>
    <property type="match status" value="1"/>
</dbReference>
<sequence length="351" mass="38437">MGQLSVLFIGGNGIISSACSRLAIERGIDLTLLNRGIDSTRPPIDGAKTIVGDATDHASLRGALGDREFDVVVNFRGFVAPDIAEQVNIFRGRTSQYVFISSAAAYHKPVRRLPITESTPLHNPFWQYARDKIACERVLTDAYRDTDFPVTIVRPSHTYDQTLIPLDGGWTVIDRMRRGKPTVIYGDGTSLWTLTHHRDFAVAFTGLLGNPAAIGDTFQITSDEALTWDAIAQCLASAAGTTADIMHVSSTAIAAALPDWGPGVLGDKAHSVVFDNSKIKSIVPEYRATIPFWRGAREIVDWYDEDERRRVVDPAVDAALDRLVDAHEATGFYPRTGRDRGLSAVGKEREA</sequence>
<evidence type="ECO:0000313" key="3">
    <source>
        <dbReference type="EMBL" id="GAA5178914.1"/>
    </source>
</evidence>
<gene>
    <name evidence="3" type="ORF">GCM10023322_07200</name>
</gene>
<dbReference type="RefSeq" id="WP_345626041.1">
    <property type="nucleotide sequence ID" value="NZ_BAABJQ010000002.1"/>
</dbReference>
<dbReference type="Pfam" id="PF01370">
    <property type="entry name" value="Epimerase"/>
    <property type="match status" value="1"/>
</dbReference>
<evidence type="ECO:0000259" key="2">
    <source>
        <dbReference type="Pfam" id="PF01370"/>
    </source>
</evidence>
<dbReference type="PANTHER" id="PTHR43000">
    <property type="entry name" value="DTDP-D-GLUCOSE 4,6-DEHYDRATASE-RELATED"/>
    <property type="match status" value="1"/>
</dbReference>
<protein>
    <submittedName>
        <fullName evidence="3">SDR family oxidoreductase</fullName>
    </submittedName>
</protein>
<dbReference type="EMBL" id="BAABJQ010000002">
    <property type="protein sequence ID" value="GAA5178914.1"/>
    <property type="molecule type" value="Genomic_DNA"/>
</dbReference>
<dbReference type="InterPro" id="IPR001509">
    <property type="entry name" value="Epimerase_deHydtase"/>
</dbReference>
<comment type="similarity">
    <text evidence="1">Belongs to the NAD(P)-dependent epimerase/dehydratase family.</text>
</comment>
<proteinExistence type="inferred from homology"/>
<dbReference type="InterPro" id="IPR036291">
    <property type="entry name" value="NAD(P)-bd_dom_sf"/>
</dbReference>
<comment type="caution">
    <text evidence="3">The sequence shown here is derived from an EMBL/GenBank/DDBJ whole genome shotgun (WGS) entry which is preliminary data.</text>
</comment>
<organism evidence="3 4">
    <name type="scientific">Rugosimonospora acidiphila</name>
    <dbReference type="NCBI Taxonomy" id="556531"/>
    <lineage>
        <taxon>Bacteria</taxon>
        <taxon>Bacillati</taxon>
        <taxon>Actinomycetota</taxon>
        <taxon>Actinomycetes</taxon>
        <taxon>Micromonosporales</taxon>
        <taxon>Micromonosporaceae</taxon>
        <taxon>Rugosimonospora</taxon>
    </lineage>
</organism>
<dbReference type="SUPFAM" id="SSF51735">
    <property type="entry name" value="NAD(P)-binding Rossmann-fold domains"/>
    <property type="match status" value="1"/>
</dbReference>
<accession>A0ABP9RJH2</accession>
<feature type="domain" description="NAD-dependent epimerase/dehydratase" evidence="2">
    <location>
        <begin position="7"/>
        <end position="219"/>
    </location>
</feature>
<evidence type="ECO:0000256" key="1">
    <source>
        <dbReference type="ARBA" id="ARBA00007637"/>
    </source>
</evidence>
<keyword evidence="4" id="KW-1185">Reference proteome</keyword>
<reference evidence="4" key="1">
    <citation type="journal article" date="2019" name="Int. J. Syst. Evol. Microbiol.">
        <title>The Global Catalogue of Microorganisms (GCM) 10K type strain sequencing project: providing services to taxonomists for standard genome sequencing and annotation.</title>
        <authorList>
            <consortium name="The Broad Institute Genomics Platform"/>
            <consortium name="The Broad Institute Genome Sequencing Center for Infectious Disease"/>
            <person name="Wu L."/>
            <person name="Ma J."/>
        </authorList>
    </citation>
    <scope>NUCLEOTIDE SEQUENCE [LARGE SCALE GENOMIC DNA]</scope>
    <source>
        <strain evidence="4">JCM 18304</strain>
    </source>
</reference>
<evidence type="ECO:0000313" key="4">
    <source>
        <dbReference type="Proteomes" id="UP001501570"/>
    </source>
</evidence>
<dbReference type="Proteomes" id="UP001501570">
    <property type="component" value="Unassembled WGS sequence"/>
</dbReference>